<dbReference type="SMART" id="SM00267">
    <property type="entry name" value="GGDEF"/>
    <property type="match status" value="1"/>
</dbReference>
<dbReference type="NCBIfam" id="TIGR00254">
    <property type="entry name" value="GGDEF"/>
    <property type="match status" value="1"/>
</dbReference>
<dbReference type="InterPro" id="IPR011622">
    <property type="entry name" value="7TMR_DISM_rcpt_extracell_dom2"/>
</dbReference>
<dbReference type="InterPro" id="IPR035965">
    <property type="entry name" value="PAS-like_dom_sf"/>
</dbReference>
<feature type="transmembrane region" description="Helical" evidence="1">
    <location>
        <begin position="270"/>
        <end position="290"/>
    </location>
</feature>
<comment type="caution">
    <text evidence="5">The sequence shown here is derived from an EMBL/GenBank/DDBJ whole genome shotgun (WGS) entry which is preliminary data.</text>
</comment>
<name>A0ABP7Q215_9GAMM</name>
<evidence type="ECO:0000256" key="1">
    <source>
        <dbReference type="SAM" id="Phobius"/>
    </source>
</evidence>
<dbReference type="InterPro" id="IPR000160">
    <property type="entry name" value="GGDEF_dom"/>
</dbReference>
<dbReference type="PROSITE" id="PS50887">
    <property type="entry name" value="GGDEF"/>
    <property type="match status" value="1"/>
</dbReference>
<dbReference type="Pfam" id="PF07695">
    <property type="entry name" value="7TMR-DISM_7TM"/>
    <property type="match status" value="1"/>
</dbReference>
<dbReference type="RefSeq" id="WP_344808813.1">
    <property type="nucleotide sequence ID" value="NZ_BAABBO010000018.1"/>
</dbReference>
<evidence type="ECO:0000313" key="5">
    <source>
        <dbReference type="EMBL" id="GAA3975059.1"/>
    </source>
</evidence>
<gene>
    <name evidence="5" type="ORF">GCM10022278_35050</name>
</gene>
<dbReference type="Gene3D" id="3.30.70.270">
    <property type="match status" value="1"/>
</dbReference>
<feature type="transmembrane region" description="Helical" evidence="1">
    <location>
        <begin position="234"/>
        <end position="258"/>
    </location>
</feature>
<proteinExistence type="predicted"/>
<dbReference type="NCBIfam" id="TIGR00229">
    <property type="entry name" value="sensory_box"/>
    <property type="match status" value="1"/>
</dbReference>
<evidence type="ECO:0000313" key="6">
    <source>
        <dbReference type="Proteomes" id="UP001501337"/>
    </source>
</evidence>
<dbReference type="SUPFAM" id="SSF55073">
    <property type="entry name" value="Nucleotide cyclase"/>
    <property type="match status" value="1"/>
</dbReference>
<feature type="domain" description="GGDEF" evidence="4">
    <location>
        <begin position="580"/>
        <end position="713"/>
    </location>
</feature>
<dbReference type="SMART" id="SM00052">
    <property type="entry name" value="EAL"/>
    <property type="match status" value="1"/>
</dbReference>
<dbReference type="InterPro" id="IPR029787">
    <property type="entry name" value="Nucleotide_cyclase"/>
</dbReference>
<feature type="transmembrane region" description="Helical" evidence="1">
    <location>
        <begin position="202"/>
        <end position="227"/>
    </location>
</feature>
<feature type="domain" description="EAL" evidence="3">
    <location>
        <begin position="724"/>
        <end position="977"/>
    </location>
</feature>
<dbReference type="PROSITE" id="PS50883">
    <property type="entry name" value="EAL"/>
    <property type="match status" value="1"/>
</dbReference>
<keyword evidence="6" id="KW-1185">Reference proteome</keyword>
<dbReference type="Gene3D" id="3.20.20.450">
    <property type="entry name" value="EAL domain"/>
    <property type="match status" value="1"/>
</dbReference>
<dbReference type="CDD" id="cd01948">
    <property type="entry name" value="EAL"/>
    <property type="match status" value="1"/>
</dbReference>
<dbReference type="CDD" id="cd00130">
    <property type="entry name" value="PAS"/>
    <property type="match status" value="1"/>
</dbReference>
<keyword evidence="1" id="KW-0812">Transmembrane</keyword>
<dbReference type="SUPFAM" id="SSF55785">
    <property type="entry name" value="PYP-like sensor domain (PAS domain)"/>
    <property type="match status" value="1"/>
</dbReference>
<dbReference type="Gene3D" id="3.30.450.20">
    <property type="entry name" value="PAS domain"/>
    <property type="match status" value="1"/>
</dbReference>
<dbReference type="InterPro" id="IPR001633">
    <property type="entry name" value="EAL_dom"/>
</dbReference>
<dbReference type="InterPro" id="IPR035919">
    <property type="entry name" value="EAL_sf"/>
</dbReference>
<organism evidence="5 6">
    <name type="scientific">Allohahella marinimesophila</name>
    <dbReference type="NCBI Taxonomy" id="1054972"/>
    <lineage>
        <taxon>Bacteria</taxon>
        <taxon>Pseudomonadati</taxon>
        <taxon>Pseudomonadota</taxon>
        <taxon>Gammaproteobacteria</taxon>
        <taxon>Oceanospirillales</taxon>
        <taxon>Hahellaceae</taxon>
        <taxon>Allohahella</taxon>
    </lineage>
</organism>
<evidence type="ECO:0000259" key="2">
    <source>
        <dbReference type="PROSITE" id="PS50112"/>
    </source>
</evidence>
<keyword evidence="1" id="KW-1133">Transmembrane helix</keyword>
<dbReference type="PANTHER" id="PTHR44757">
    <property type="entry name" value="DIGUANYLATE CYCLASE DGCP"/>
    <property type="match status" value="1"/>
</dbReference>
<dbReference type="PANTHER" id="PTHR44757:SF2">
    <property type="entry name" value="BIOFILM ARCHITECTURE MAINTENANCE PROTEIN MBAA"/>
    <property type="match status" value="1"/>
</dbReference>
<keyword evidence="1" id="KW-0472">Membrane</keyword>
<dbReference type="Gene3D" id="2.60.40.2380">
    <property type="match status" value="1"/>
</dbReference>
<accession>A0ABP7Q215</accession>
<dbReference type="Pfam" id="PF00563">
    <property type="entry name" value="EAL"/>
    <property type="match status" value="1"/>
</dbReference>
<dbReference type="PROSITE" id="PS50112">
    <property type="entry name" value="PAS"/>
    <property type="match status" value="1"/>
</dbReference>
<dbReference type="InterPro" id="IPR043128">
    <property type="entry name" value="Rev_trsase/Diguanyl_cyclase"/>
</dbReference>
<dbReference type="Proteomes" id="UP001501337">
    <property type="component" value="Unassembled WGS sequence"/>
</dbReference>
<feature type="domain" description="PAS" evidence="2">
    <location>
        <begin position="423"/>
        <end position="494"/>
    </location>
</feature>
<dbReference type="EMBL" id="BAABBO010000018">
    <property type="protein sequence ID" value="GAA3975059.1"/>
    <property type="molecule type" value="Genomic_DNA"/>
</dbReference>
<dbReference type="Pfam" id="PF00990">
    <property type="entry name" value="GGDEF"/>
    <property type="match status" value="1"/>
</dbReference>
<feature type="transmembrane region" description="Helical" evidence="1">
    <location>
        <begin position="354"/>
        <end position="374"/>
    </location>
</feature>
<dbReference type="SUPFAM" id="SSF141868">
    <property type="entry name" value="EAL domain-like"/>
    <property type="match status" value="1"/>
</dbReference>
<dbReference type="Pfam" id="PF13188">
    <property type="entry name" value="PAS_8"/>
    <property type="match status" value="1"/>
</dbReference>
<feature type="transmembrane region" description="Helical" evidence="1">
    <location>
        <begin position="299"/>
        <end position="317"/>
    </location>
</feature>
<dbReference type="InterPro" id="IPR052155">
    <property type="entry name" value="Biofilm_reg_signaling"/>
</dbReference>
<protein>
    <recommendedName>
        <fullName evidence="7">PAS domain S-box-containing protein/diguanylate cyclase (GGDEF)-like protein</fullName>
    </recommendedName>
</protein>
<dbReference type="Pfam" id="PF07696">
    <property type="entry name" value="7TMR-DISMED2"/>
    <property type="match status" value="1"/>
</dbReference>
<reference evidence="6" key="1">
    <citation type="journal article" date="2019" name="Int. J. Syst. Evol. Microbiol.">
        <title>The Global Catalogue of Microorganisms (GCM) 10K type strain sequencing project: providing services to taxonomists for standard genome sequencing and annotation.</title>
        <authorList>
            <consortium name="The Broad Institute Genomics Platform"/>
            <consortium name="The Broad Institute Genome Sequencing Center for Infectious Disease"/>
            <person name="Wu L."/>
            <person name="Ma J."/>
        </authorList>
    </citation>
    <scope>NUCLEOTIDE SEQUENCE [LARGE SCALE GENOMIC DNA]</scope>
    <source>
        <strain evidence="6">JCM 17555</strain>
    </source>
</reference>
<evidence type="ECO:0008006" key="7">
    <source>
        <dbReference type="Google" id="ProtNLM"/>
    </source>
</evidence>
<dbReference type="CDD" id="cd01949">
    <property type="entry name" value="GGDEF"/>
    <property type="match status" value="1"/>
</dbReference>
<evidence type="ECO:0000259" key="3">
    <source>
        <dbReference type="PROSITE" id="PS50883"/>
    </source>
</evidence>
<dbReference type="SMART" id="SM00091">
    <property type="entry name" value="PAS"/>
    <property type="match status" value="1"/>
</dbReference>
<sequence>MSRISLVFREVLQILRGLCCALIILIASATEASGPQDAVTISGDTPSVLIGTQLQYLVDDSGDLTIGDLAALPDSHWRQAEADVPNFGFTSTAYWFRTTVLNESETSDLVLLLDYTAMDQVDLYVRPSGDNEASTPAEDWIHHSSGDRRPFDSRPLPYVSHAFPVQVQPGGSVDVLTRAQTRGNMIVPFWAMTQDNFEYDRLVLYTIFGGVFGILLITSLYNLLIWLRTKETVFAAFGVFAFSINALFAAQSGFWYQYFWPSGLVWPDELRVVVITTALAAHFWFASCFLESSPRARRLLHLALVASLIFSAAGLLLPYPLMLPVTLSFCLFCLLVSAVLALRQCLRGSSSARLYLLSMSWVLAGATASAAIRFQWLPYTQFTDMAATFGMVASVIALAMAVADLINDEKQQRLRAQGEAIGHLQRFEELYEQAVEGLFVTSVRGQLIRANSALVSMLGYDSFETMRRAINGEIIHAYAEPASRQALIEELKAEGKLVNRIATFRSRSGAELQVSLNMRLTETTSDDDQLIEGAVTDVTERLKQERALAWLAMHDPLTELHNRRYFNDVLKQVVHRKADIGHCMLYLDLDQFKIVNDTCGHPAGDRLLNEISQLLRQALRAEDVLARLGGDEFGVLLAHTTLADAELVAADILRTVQDYRFCEGGKMFSLGVSLGIAHFRGGHSSAELVMSMADSACHEAKESGRHQYRVYTGNADGLVGRRNDMALVTKLTRAVDDSLFVLHTQAIVRTTAIENSFGLEVLLRLRDDDDTLMAPASFLAVAERYHLMPRIDRWVISTALANVAQLMTTQPGLTHIAINLSGQSLSDPALADHILDELERHDVDGQLLCLEITESIATQRLDNTVELMNRLNQAGIRFALDDFGSGFSSYGYLKSLPVDFVKIDGRFITNMANDVVDQAMVRSIHEVARALGVETIAEYVENTATIDLLASIGVDYLQGYRVGRPVPIEPSGADDWS</sequence>
<feature type="transmembrane region" description="Helical" evidence="1">
    <location>
        <begin position="323"/>
        <end position="342"/>
    </location>
</feature>
<evidence type="ECO:0000259" key="4">
    <source>
        <dbReference type="PROSITE" id="PS50887"/>
    </source>
</evidence>
<dbReference type="InterPro" id="IPR000014">
    <property type="entry name" value="PAS"/>
</dbReference>
<dbReference type="InterPro" id="IPR011623">
    <property type="entry name" value="7TMR_DISM_rcpt_extracell_dom1"/>
</dbReference>